<dbReference type="InterPro" id="IPR038721">
    <property type="entry name" value="IS701-like_DDE_dom"/>
</dbReference>
<dbReference type="Pfam" id="PF13546">
    <property type="entry name" value="DDE_5"/>
    <property type="match status" value="1"/>
</dbReference>
<gene>
    <name evidence="2" type="ORF">I8751_09925</name>
</gene>
<name>A0A8J7L1S9_9CYAN</name>
<accession>A0A8J7L1S9</accession>
<evidence type="ECO:0000313" key="2">
    <source>
        <dbReference type="EMBL" id="MBH8552684.1"/>
    </source>
</evidence>
<evidence type="ECO:0000259" key="1">
    <source>
        <dbReference type="Pfam" id="PF13546"/>
    </source>
</evidence>
<keyword evidence="3" id="KW-1185">Reference proteome</keyword>
<dbReference type="Proteomes" id="UP000599391">
    <property type="component" value="Unassembled WGS sequence"/>
</dbReference>
<reference evidence="2 3" key="1">
    <citation type="journal article" date="2021" name="Int. J. Syst. Evol. Microbiol.">
        <title>Amazonocrinis nigriterrae gen. nov., sp. nov., Atlanticothrix silvestris gen. nov., sp. nov. and Dendronalium phyllosphericum gen. nov., sp. nov., nostocacean cyanobacteria from Brazilian environments.</title>
        <authorList>
            <person name="Alvarenga D.O."/>
            <person name="Andreote A.P.D."/>
            <person name="Branco L.H.Z."/>
            <person name="Delbaje E."/>
            <person name="Cruz R.B."/>
            <person name="Varani A.M."/>
            <person name="Fiore M.F."/>
        </authorList>
    </citation>
    <scope>NUCLEOTIDE SEQUENCE [LARGE SCALE GENOMIC DNA]</scope>
    <source>
        <strain evidence="2 3">CENA357</strain>
    </source>
</reference>
<sequence>MTQPRSPKPSIKFVDEYYAIYQNIFPEVRSFENFRDLHLGMISEIKRKSLPEIAKVVGLENQQSLHHFLTESPWSVESLKKRRLELILRVLNEQSLILIIDETGDKKQGRTTDYVKRQYIGNLGKIENGIVVVTAYGVIEDINYLHSKLKNNFGNNL</sequence>
<dbReference type="PANTHER" id="PTHR33627:SF1">
    <property type="entry name" value="TRANSPOSASE"/>
    <property type="match status" value="1"/>
</dbReference>
<dbReference type="AlphaFoldDB" id="A0A8J7L1S9"/>
<proteinExistence type="predicted"/>
<evidence type="ECO:0000313" key="3">
    <source>
        <dbReference type="Proteomes" id="UP000599391"/>
    </source>
</evidence>
<dbReference type="PANTHER" id="PTHR33627">
    <property type="entry name" value="TRANSPOSASE"/>
    <property type="match status" value="1"/>
</dbReference>
<dbReference type="EMBL" id="JAECZB010000017">
    <property type="protein sequence ID" value="MBH8552684.1"/>
    <property type="molecule type" value="Genomic_DNA"/>
</dbReference>
<protein>
    <submittedName>
        <fullName evidence="2">Transposase</fullName>
    </submittedName>
</protein>
<dbReference type="InterPro" id="IPR039365">
    <property type="entry name" value="IS701-like"/>
</dbReference>
<comment type="caution">
    <text evidence="2">The sequence shown here is derived from an EMBL/GenBank/DDBJ whole genome shotgun (WGS) entry which is preliminary data.</text>
</comment>
<organism evidence="2 3">
    <name type="scientific">Atlanticothrix silvestris CENA357</name>
    <dbReference type="NCBI Taxonomy" id="1725252"/>
    <lineage>
        <taxon>Bacteria</taxon>
        <taxon>Bacillati</taxon>
        <taxon>Cyanobacteriota</taxon>
        <taxon>Cyanophyceae</taxon>
        <taxon>Nostocales</taxon>
        <taxon>Nodulariaceae</taxon>
        <taxon>Atlanticothrix</taxon>
        <taxon>Atlanticothrix silvestris</taxon>
    </lineage>
</organism>
<feature type="domain" description="Transposase IS701-like DDE" evidence="1">
    <location>
        <begin position="34"/>
        <end position="135"/>
    </location>
</feature>